<organism evidence="10 11">
    <name type="scientific">Thalassotalea eurytherma</name>
    <dbReference type="NCBI Taxonomy" id="1144278"/>
    <lineage>
        <taxon>Bacteria</taxon>
        <taxon>Pseudomonadati</taxon>
        <taxon>Pseudomonadota</taxon>
        <taxon>Gammaproteobacteria</taxon>
        <taxon>Alteromonadales</taxon>
        <taxon>Colwelliaceae</taxon>
        <taxon>Thalassotalea</taxon>
    </lineage>
</organism>
<evidence type="ECO:0000256" key="9">
    <source>
        <dbReference type="SAM" id="Phobius"/>
    </source>
</evidence>
<feature type="transmembrane region" description="Helical" evidence="9">
    <location>
        <begin position="62"/>
        <end position="84"/>
    </location>
</feature>
<dbReference type="PANTHER" id="PTHR34308">
    <property type="entry name" value="COBALAMIN BIOSYNTHESIS PROTEIN CBIB"/>
    <property type="match status" value="1"/>
</dbReference>
<keyword evidence="5" id="KW-0169">Cobalamin biosynthesis</keyword>
<dbReference type="InterPro" id="IPR004485">
    <property type="entry name" value="Cobalamin_biosynth_CobD/CbiB"/>
</dbReference>
<name>A0ABQ6H7B0_9GAMM</name>
<comment type="similarity">
    <text evidence="3">Belongs to the CobD/CbiB family.</text>
</comment>
<feature type="transmembrane region" description="Helical" evidence="9">
    <location>
        <begin position="163"/>
        <end position="183"/>
    </location>
</feature>
<keyword evidence="11" id="KW-1185">Reference proteome</keyword>
<evidence type="ECO:0000256" key="1">
    <source>
        <dbReference type="ARBA" id="ARBA00004651"/>
    </source>
</evidence>
<dbReference type="Pfam" id="PF03186">
    <property type="entry name" value="CobD_Cbib"/>
    <property type="match status" value="1"/>
</dbReference>
<evidence type="ECO:0008006" key="12">
    <source>
        <dbReference type="Google" id="ProtNLM"/>
    </source>
</evidence>
<dbReference type="EMBL" id="BSSU01000012">
    <property type="protein sequence ID" value="GLX83090.1"/>
    <property type="molecule type" value="Genomic_DNA"/>
</dbReference>
<keyword evidence="8 9" id="KW-0472">Membrane</keyword>
<protein>
    <recommendedName>
        <fullName evidence="12">Cobalamin biosynthesis protein CbiB</fullName>
    </recommendedName>
</protein>
<evidence type="ECO:0000256" key="2">
    <source>
        <dbReference type="ARBA" id="ARBA00004953"/>
    </source>
</evidence>
<comment type="pathway">
    <text evidence="2">Cofactor biosynthesis; adenosylcobalamin biosynthesis.</text>
</comment>
<accession>A0ABQ6H7B0</accession>
<evidence type="ECO:0000313" key="10">
    <source>
        <dbReference type="EMBL" id="GLX83090.1"/>
    </source>
</evidence>
<keyword evidence="4" id="KW-1003">Cell membrane</keyword>
<evidence type="ECO:0000256" key="3">
    <source>
        <dbReference type="ARBA" id="ARBA00006263"/>
    </source>
</evidence>
<dbReference type="Proteomes" id="UP001157133">
    <property type="component" value="Unassembled WGS sequence"/>
</dbReference>
<feature type="transmembrane region" description="Helical" evidence="9">
    <location>
        <begin position="195"/>
        <end position="213"/>
    </location>
</feature>
<keyword evidence="7 9" id="KW-1133">Transmembrane helix</keyword>
<sequence>MQWLDQIPAFANQVLLVVIVYIVKALVTKVSAVEPLHAFAFYCKLLANKVSKPNQNTPKQQVISGTVAVLVTLTPLVVILWLFADFILVPELWQAMLLYFALGGFGIKANSLKLAKAIAGQNHYLAKQLAQTMLLRQTANLSPLGLTKANIEAQLLHFLQQQFVVIILFLCSGGLLALSYRLLLVMHQQWNIKQINFINFGLFIHFCINMITWLPSRVLGAMMLVTSIGQNFLLKWRLTKGHFFKLNNDFIIHLFALNVGTVLGGVAMYDETKLRRVTFNETAKPSEGSDVIHASKQILTLQLFSTIIILFFTAITIVS</sequence>
<feature type="transmembrane region" description="Helical" evidence="9">
    <location>
        <begin position="6"/>
        <end position="27"/>
    </location>
</feature>
<dbReference type="RefSeq" id="WP_284208487.1">
    <property type="nucleotide sequence ID" value="NZ_BSSU01000012.1"/>
</dbReference>
<feature type="transmembrane region" description="Helical" evidence="9">
    <location>
        <begin position="298"/>
        <end position="318"/>
    </location>
</feature>
<gene>
    <name evidence="10" type="ORF">theurythT_25420</name>
</gene>
<evidence type="ECO:0000256" key="5">
    <source>
        <dbReference type="ARBA" id="ARBA00022573"/>
    </source>
</evidence>
<evidence type="ECO:0000256" key="7">
    <source>
        <dbReference type="ARBA" id="ARBA00022989"/>
    </source>
</evidence>
<keyword evidence="6 9" id="KW-0812">Transmembrane</keyword>
<evidence type="ECO:0000256" key="4">
    <source>
        <dbReference type="ARBA" id="ARBA00022475"/>
    </source>
</evidence>
<evidence type="ECO:0000256" key="6">
    <source>
        <dbReference type="ARBA" id="ARBA00022692"/>
    </source>
</evidence>
<comment type="caution">
    <text evidence="10">The sequence shown here is derived from an EMBL/GenBank/DDBJ whole genome shotgun (WGS) entry which is preliminary data.</text>
</comment>
<proteinExistence type="inferred from homology"/>
<evidence type="ECO:0000256" key="8">
    <source>
        <dbReference type="ARBA" id="ARBA00023136"/>
    </source>
</evidence>
<feature type="transmembrane region" description="Helical" evidence="9">
    <location>
        <begin position="250"/>
        <end position="269"/>
    </location>
</feature>
<dbReference type="PANTHER" id="PTHR34308:SF1">
    <property type="entry name" value="COBALAMIN BIOSYNTHESIS PROTEIN CBIB"/>
    <property type="match status" value="1"/>
</dbReference>
<reference evidence="10 11" key="1">
    <citation type="submission" date="2023-03" db="EMBL/GenBank/DDBJ databases">
        <title>Draft genome sequence of Thalassotalea eurytherma JCM 18482T.</title>
        <authorList>
            <person name="Sawabe T."/>
        </authorList>
    </citation>
    <scope>NUCLEOTIDE SEQUENCE [LARGE SCALE GENOMIC DNA]</scope>
    <source>
        <strain evidence="10 11">JCM 18482</strain>
    </source>
</reference>
<evidence type="ECO:0000313" key="11">
    <source>
        <dbReference type="Proteomes" id="UP001157133"/>
    </source>
</evidence>
<comment type="subcellular location">
    <subcellularLocation>
        <location evidence="1">Cell membrane</location>
        <topology evidence="1">Multi-pass membrane protein</topology>
    </subcellularLocation>
</comment>